<reference evidence="4" key="2">
    <citation type="submission" date="2020-09" db="EMBL/GenBank/DDBJ databases">
        <authorList>
            <person name="Sun Q."/>
            <person name="Zhou Y."/>
        </authorList>
    </citation>
    <scope>NUCLEOTIDE SEQUENCE</scope>
    <source>
        <strain evidence="4">CGMCC 1.12187</strain>
    </source>
</reference>
<dbReference type="SUPFAM" id="SSF55781">
    <property type="entry name" value="GAF domain-like"/>
    <property type="match status" value="1"/>
</dbReference>
<keyword evidence="5" id="KW-1185">Reference proteome</keyword>
<evidence type="ECO:0000256" key="1">
    <source>
        <dbReference type="SAM" id="Coils"/>
    </source>
</evidence>
<evidence type="ECO:0000313" key="5">
    <source>
        <dbReference type="Proteomes" id="UP000638848"/>
    </source>
</evidence>
<evidence type="ECO:0000259" key="3">
    <source>
        <dbReference type="SMART" id="SM00065"/>
    </source>
</evidence>
<sequence length="626" mass="66838">MTSLQDPAGALLRLVAGGAAEQELRAVPGTAPDAAEIAVGLRSRLVELEERVRSTDQLIQSLNELSGSGGLDALLRTVVARARRLLLSEVAYFLAFDAVTGRARVRVSDGIMSDAFTRLEVDGATGIAGFIAHTRTPSWTSDYLSDPRYRHTETIDTTTTEEGLRALVGVPVMKNGSVLGVLLASDRRVHDFRHQDVDLLQSLADHAAIIIDNERAHAAHRDDRRELETAVAELRSRESETQQLVDFQDRLFGVLLNGGSLQSLIRLIRQQLGGRVRVEDESGAVVVSAEEDDGGPDDGAEDDDGAGTAAGGRCATRVPLTREGRHLGDLVHVSALPLRLGEAGDRILTRAAATTALVLDGLRGSVSTGLLTASHLVQDLLRDPSGDHAIRIRAALGIDPAELDVVAVVECPATPRHELLVPAHRIAEERGGLAAEIDGQVLLWLRGEEPQAVAAGLHRAFSRALGAPVLVGADDRPVTPETLGAGLARAADTVRSLQALGWADAWALPDDVAPLPALLGRLSADELAAFVERELGPVMAYDRANGTALLTTLLVQQATGSTAQTARTLFVHPNTVHQRLARVEQLLADVRTTPLQQQLALTVRQLRPDTPHSPPARRPRNPEGTP</sequence>
<dbReference type="InterPro" id="IPR042070">
    <property type="entry name" value="PucR_C-HTH_sf"/>
</dbReference>
<organism evidence="4 5">
    <name type="scientific">Kocuria dechangensis</name>
    <dbReference type="NCBI Taxonomy" id="1176249"/>
    <lineage>
        <taxon>Bacteria</taxon>
        <taxon>Bacillati</taxon>
        <taxon>Actinomycetota</taxon>
        <taxon>Actinomycetes</taxon>
        <taxon>Micrococcales</taxon>
        <taxon>Micrococcaceae</taxon>
        <taxon>Kocuria</taxon>
    </lineage>
</organism>
<dbReference type="PANTHER" id="PTHR33744:SF7">
    <property type="entry name" value="PUCR FAMILY TRANSCRIPTIONAL REGULATOR"/>
    <property type="match status" value="1"/>
</dbReference>
<dbReference type="InterPro" id="IPR003018">
    <property type="entry name" value="GAF"/>
</dbReference>
<gene>
    <name evidence="4" type="ORF">GCM10011374_06700</name>
</gene>
<dbReference type="SMART" id="SM00065">
    <property type="entry name" value="GAF"/>
    <property type="match status" value="1"/>
</dbReference>
<dbReference type="Proteomes" id="UP000638848">
    <property type="component" value="Unassembled WGS sequence"/>
</dbReference>
<feature type="region of interest" description="Disordered" evidence="2">
    <location>
        <begin position="287"/>
        <end position="312"/>
    </location>
</feature>
<dbReference type="InterPro" id="IPR029016">
    <property type="entry name" value="GAF-like_dom_sf"/>
</dbReference>
<dbReference type="AlphaFoldDB" id="A0A917LNN4"/>
<keyword evidence="1" id="KW-0175">Coiled coil</keyword>
<dbReference type="Pfam" id="PF01590">
    <property type="entry name" value="GAF"/>
    <property type="match status" value="1"/>
</dbReference>
<accession>A0A917LNN4</accession>
<feature type="domain" description="GAF" evidence="3">
    <location>
        <begin position="70"/>
        <end position="221"/>
    </location>
</feature>
<dbReference type="PANTHER" id="PTHR33744">
    <property type="entry name" value="CARBOHYDRATE DIACID REGULATOR"/>
    <property type="match status" value="1"/>
</dbReference>
<dbReference type="InterPro" id="IPR025736">
    <property type="entry name" value="PucR_C-HTH_dom"/>
</dbReference>
<dbReference type="Gene3D" id="1.10.10.2840">
    <property type="entry name" value="PucR C-terminal helix-turn-helix domain"/>
    <property type="match status" value="1"/>
</dbReference>
<feature type="compositionally biased region" description="Acidic residues" evidence="2">
    <location>
        <begin position="289"/>
        <end position="305"/>
    </location>
</feature>
<dbReference type="Pfam" id="PF13556">
    <property type="entry name" value="HTH_30"/>
    <property type="match status" value="1"/>
</dbReference>
<reference evidence="4" key="1">
    <citation type="journal article" date="2014" name="Int. J. Syst. Evol. Microbiol.">
        <title>Complete genome sequence of Corynebacterium casei LMG S-19264T (=DSM 44701T), isolated from a smear-ripened cheese.</title>
        <authorList>
            <consortium name="US DOE Joint Genome Institute (JGI-PGF)"/>
            <person name="Walter F."/>
            <person name="Albersmeier A."/>
            <person name="Kalinowski J."/>
            <person name="Ruckert C."/>
        </authorList>
    </citation>
    <scope>NUCLEOTIDE SEQUENCE</scope>
    <source>
        <strain evidence="4">CGMCC 1.12187</strain>
    </source>
</reference>
<evidence type="ECO:0000256" key="2">
    <source>
        <dbReference type="SAM" id="MobiDB-lite"/>
    </source>
</evidence>
<protein>
    <recommendedName>
        <fullName evidence="3">GAF domain-containing protein</fullName>
    </recommendedName>
</protein>
<feature type="region of interest" description="Disordered" evidence="2">
    <location>
        <begin position="603"/>
        <end position="626"/>
    </location>
</feature>
<proteinExistence type="predicted"/>
<dbReference type="EMBL" id="BMEQ01000002">
    <property type="protein sequence ID" value="GGG46965.1"/>
    <property type="molecule type" value="Genomic_DNA"/>
</dbReference>
<comment type="caution">
    <text evidence="4">The sequence shown here is derived from an EMBL/GenBank/DDBJ whole genome shotgun (WGS) entry which is preliminary data.</text>
</comment>
<name>A0A917LNN4_9MICC</name>
<feature type="coiled-coil region" evidence="1">
    <location>
        <begin position="217"/>
        <end position="244"/>
    </location>
</feature>
<dbReference type="Gene3D" id="3.30.450.40">
    <property type="match status" value="1"/>
</dbReference>
<dbReference type="InterPro" id="IPR051448">
    <property type="entry name" value="CdaR-like_regulators"/>
</dbReference>
<evidence type="ECO:0000313" key="4">
    <source>
        <dbReference type="EMBL" id="GGG46965.1"/>
    </source>
</evidence>
<dbReference type="RefSeq" id="WP_188534405.1">
    <property type="nucleotide sequence ID" value="NZ_BMEQ01000002.1"/>
</dbReference>